<keyword evidence="2" id="KW-0808">Transferase</keyword>
<dbReference type="AlphaFoldDB" id="A0A944H7F9"/>
<name>A0A944H7F9_DENI1</name>
<comment type="caution">
    <text evidence="2">The sequence shown here is derived from an EMBL/GenBank/DDBJ whole genome shotgun (WGS) entry which is preliminary data.</text>
</comment>
<keyword evidence="2" id="KW-0489">Methyltransferase</keyword>
<organism evidence="2 3">
    <name type="scientific">Denitromonas iodatirespirans</name>
    <dbReference type="NCBI Taxonomy" id="2795389"/>
    <lineage>
        <taxon>Bacteria</taxon>
        <taxon>Pseudomonadati</taxon>
        <taxon>Pseudomonadota</taxon>
        <taxon>Betaproteobacteria</taxon>
        <taxon>Rhodocyclales</taxon>
        <taxon>Zoogloeaceae</taxon>
        <taxon>Denitromonas</taxon>
    </lineage>
</organism>
<dbReference type="CDD" id="cd02440">
    <property type="entry name" value="AdoMet_MTases"/>
    <property type="match status" value="1"/>
</dbReference>
<dbReference type="Pfam" id="PF13649">
    <property type="entry name" value="Methyltransf_25"/>
    <property type="match status" value="1"/>
</dbReference>
<gene>
    <name evidence="2" type="ORF">I8J34_03670</name>
</gene>
<accession>A0A944H7F9</accession>
<keyword evidence="3" id="KW-1185">Reference proteome</keyword>
<dbReference type="SUPFAM" id="SSF53335">
    <property type="entry name" value="S-adenosyl-L-methionine-dependent methyltransferases"/>
    <property type="match status" value="1"/>
</dbReference>
<dbReference type="InterPro" id="IPR041698">
    <property type="entry name" value="Methyltransf_25"/>
</dbReference>
<feature type="domain" description="Methyltransferase" evidence="1">
    <location>
        <begin position="30"/>
        <end position="125"/>
    </location>
</feature>
<proteinExistence type="predicted"/>
<dbReference type="EMBL" id="JAEKFT010000003">
    <property type="protein sequence ID" value="MBT0960265.1"/>
    <property type="molecule type" value="Genomic_DNA"/>
</dbReference>
<reference evidence="3" key="1">
    <citation type="journal article" date="2022" name="ISME J.">
        <title>Genetic and phylogenetic analysis of dissimilatory iodate-reducing bacteria identifies potential niches across the world's oceans.</title>
        <authorList>
            <person name="Reyes-Umana V."/>
            <person name="Henning Z."/>
            <person name="Lee K."/>
            <person name="Barnum T.P."/>
            <person name="Coates J.D."/>
        </authorList>
    </citation>
    <scope>NUCLEOTIDE SEQUENCE [LARGE SCALE GENOMIC DNA]</scope>
    <source>
        <strain evidence="3">IR12</strain>
    </source>
</reference>
<dbReference type="GO" id="GO:0008168">
    <property type="term" value="F:methyltransferase activity"/>
    <property type="evidence" value="ECO:0007669"/>
    <property type="project" value="UniProtKB-KW"/>
</dbReference>
<dbReference type="GO" id="GO:0032259">
    <property type="term" value="P:methylation"/>
    <property type="evidence" value="ECO:0007669"/>
    <property type="project" value="UniProtKB-KW"/>
</dbReference>
<evidence type="ECO:0000313" key="2">
    <source>
        <dbReference type="EMBL" id="MBT0960265.1"/>
    </source>
</evidence>
<protein>
    <submittedName>
        <fullName evidence="2">Class I SAM-dependent methyltransferase</fullName>
    </submittedName>
</protein>
<dbReference type="Proteomes" id="UP000694660">
    <property type="component" value="Unassembled WGS sequence"/>
</dbReference>
<dbReference type="RefSeq" id="WP_214360017.1">
    <property type="nucleotide sequence ID" value="NZ_JAEKFT010000003.1"/>
</dbReference>
<dbReference type="Gene3D" id="3.40.50.150">
    <property type="entry name" value="Vaccinia Virus protein VP39"/>
    <property type="match status" value="1"/>
</dbReference>
<dbReference type="InterPro" id="IPR029063">
    <property type="entry name" value="SAM-dependent_MTases_sf"/>
</dbReference>
<evidence type="ECO:0000313" key="3">
    <source>
        <dbReference type="Proteomes" id="UP000694660"/>
    </source>
</evidence>
<evidence type="ECO:0000259" key="1">
    <source>
        <dbReference type="Pfam" id="PF13649"/>
    </source>
</evidence>
<sequence length="184" mass="20057">MPDEAYWATFFDPEAMLDRLLPDDGRAGDVVEFGCGYGSFTLPAARRVSGIVTALDIEPQMVVIVARKAEAGRVGNIRVAMRDFVAAGSGLADASQSHAMIYNLLHLEEPVALLREARRVLGEGGSLSVVHWRSDIATPRGPSLAIRPSPEQCRTWMAQAGFERIADVDLQDCSPYHFGLLGRM</sequence>